<proteinExistence type="predicted"/>
<dbReference type="NCBIfam" id="TIGR02532">
    <property type="entry name" value="IV_pilin_GFxxxE"/>
    <property type="match status" value="1"/>
</dbReference>
<dbReference type="EMBL" id="JAHLZF010000018">
    <property type="protein sequence ID" value="MBU6081592.1"/>
    <property type="molecule type" value="Genomic_DNA"/>
</dbReference>
<dbReference type="Proteomes" id="UP000812672">
    <property type="component" value="Unassembled WGS sequence"/>
</dbReference>
<sequence length="138" mass="15787">MKRLNFMYNDQGMTLIEILGAITILSIVLIGFMSFFPQSILMSQKAEDELTAINVAERVLTEVKADPQLIDEEWGPIEENQQNYYPIIEMVPQSDHDPTEIEYGLTRILIKIYAEKPPSESSRLSAQLYGYIELEGNQ</sequence>
<protein>
    <submittedName>
        <fullName evidence="4">Prepilin-type N-terminal cleavage/methylation domain-containing protein</fullName>
    </submittedName>
</protein>
<keyword evidence="3" id="KW-0812">Transmembrane</keyword>
<dbReference type="PROSITE" id="PS00409">
    <property type="entry name" value="PROKAR_NTER_METHYL"/>
    <property type="match status" value="1"/>
</dbReference>
<evidence type="ECO:0000256" key="3">
    <source>
        <dbReference type="SAM" id="Phobius"/>
    </source>
</evidence>
<organism evidence="4 5">
    <name type="scientific">Allobacillus halotolerans</name>
    <dbReference type="NCBI Taxonomy" id="570278"/>
    <lineage>
        <taxon>Bacteria</taxon>
        <taxon>Bacillati</taxon>
        <taxon>Bacillota</taxon>
        <taxon>Bacilli</taxon>
        <taxon>Bacillales</taxon>
        <taxon>Bacillaceae</taxon>
        <taxon>Allobacillus</taxon>
    </lineage>
</organism>
<name>A0ABS6GTB7_9BACI</name>
<keyword evidence="5" id="KW-1185">Reference proteome</keyword>
<evidence type="ECO:0000256" key="2">
    <source>
        <dbReference type="ARBA" id="ARBA00023287"/>
    </source>
</evidence>
<dbReference type="RefSeq" id="WP_144162160.1">
    <property type="nucleotide sequence ID" value="NZ_CP117968.1"/>
</dbReference>
<gene>
    <name evidence="4" type="ORF">KQ486_11265</name>
</gene>
<evidence type="ECO:0000313" key="5">
    <source>
        <dbReference type="Proteomes" id="UP000812672"/>
    </source>
</evidence>
<comment type="caution">
    <text evidence="4">The sequence shown here is derived from an EMBL/GenBank/DDBJ whole genome shotgun (WGS) entry which is preliminary data.</text>
</comment>
<evidence type="ECO:0000313" key="4">
    <source>
        <dbReference type="EMBL" id="MBU6081592.1"/>
    </source>
</evidence>
<keyword evidence="3" id="KW-1133">Transmembrane helix</keyword>
<evidence type="ECO:0000256" key="1">
    <source>
        <dbReference type="ARBA" id="ARBA00004241"/>
    </source>
</evidence>
<dbReference type="Pfam" id="PF07963">
    <property type="entry name" value="N_methyl"/>
    <property type="match status" value="1"/>
</dbReference>
<feature type="transmembrane region" description="Helical" evidence="3">
    <location>
        <begin position="12"/>
        <end position="36"/>
    </location>
</feature>
<comment type="subcellular location">
    <subcellularLocation>
        <location evidence="1">Cell surface</location>
    </subcellularLocation>
</comment>
<reference evidence="4 5" key="1">
    <citation type="journal article" date="2011" name="Int. J. Syst. Evol. Microbiol.">
        <title>Allobacillus halotolerans gen. nov., sp. nov. isolated from shrimp paste.</title>
        <authorList>
            <person name="Sheu S.Y."/>
            <person name="Arun A.B."/>
            <person name="Jiang S.R."/>
            <person name="Young C.C."/>
            <person name="Chen W.M."/>
        </authorList>
    </citation>
    <scope>NUCLEOTIDE SEQUENCE [LARGE SCALE GENOMIC DNA]</scope>
    <source>
        <strain evidence="4 5">LMG 24826</strain>
    </source>
</reference>
<accession>A0ABS6GTB7</accession>
<dbReference type="InterPro" id="IPR012902">
    <property type="entry name" value="N_methyl_site"/>
</dbReference>
<keyword evidence="2" id="KW-0178">Competence</keyword>
<keyword evidence="3" id="KW-0472">Membrane</keyword>